<reference evidence="1 2" key="1">
    <citation type="submission" date="2017-07" db="EMBL/GenBank/DDBJ databases">
        <title>Mechanisms for carbon and nitrogen cycling indicate functional differentiation within the Candidate Phyla Radiation.</title>
        <authorList>
            <person name="Danczak R.E."/>
            <person name="Johnston M.D."/>
            <person name="Kenah C."/>
            <person name="Slattery M."/>
            <person name="Wrighton K.C."/>
            <person name="Wilkins M.J."/>
        </authorList>
    </citation>
    <scope>NUCLEOTIDE SEQUENCE [LARGE SCALE GENOMIC DNA]</scope>
    <source>
        <strain evidence="1">Athens1014_28</strain>
    </source>
</reference>
<gene>
    <name evidence="1" type="ORF">Athens101428_98</name>
</gene>
<dbReference type="EMBL" id="VMGN01000004">
    <property type="protein sequence ID" value="TSC94892.1"/>
    <property type="molecule type" value="Genomic_DNA"/>
</dbReference>
<evidence type="ECO:0000313" key="2">
    <source>
        <dbReference type="Proteomes" id="UP000316495"/>
    </source>
</evidence>
<protein>
    <submittedName>
        <fullName evidence="1">Uncharacterized protein</fullName>
    </submittedName>
</protein>
<dbReference type="Proteomes" id="UP000316495">
    <property type="component" value="Unassembled WGS sequence"/>
</dbReference>
<organism evidence="1 2">
    <name type="scientific">Candidatus Berkelbacteria bacterium Athens1014_28</name>
    <dbReference type="NCBI Taxonomy" id="2017145"/>
    <lineage>
        <taxon>Bacteria</taxon>
        <taxon>Candidatus Berkelbacteria</taxon>
    </lineage>
</organism>
<name>A0A554LPT4_9BACT</name>
<proteinExistence type="predicted"/>
<evidence type="ECO:0000313" key="1">
    <source>
        <dbReference type="EMBL" id="TSC94892.1"/>
    </source>
</evidence>
<dbReference type="AlphaFoldDB" id="A0A554LPT4"/>
<comment type="caution">
    <text evidence="1">The sequence shown here is derived from an EMBL/GenBank/DDBJ whole genome shotgun (WGS) entry which is preliminary data.</text>
</comment>
<accession>A0A554LPT4</accession>
<sequence>MEKTAKIVMEKIKIIHKNSGISILKNTPISSPLYPGQFCYCLDEMQWFEKYGNFVDIAIGDNFQKIQPAIRMRDFENFYCRDVNGNGQHLGLFTLATIAGGKVIGVDSARTCYEGIVRTMLDFFIAIGLDQSRIKVTYFSGNTASNIEMSRKKEKQERKVLVDAYIDEDCLRDTFSKCGLCSLGIS</sequence>